<dbReference type="KEGG" id="char:105897098"/>
<dbReference type="InterPro" id="IPR036772">
    <property type="entry name" value="SRCR-like_dom_sf"/>
</dbReference>
<dbReference type="HAMAP" id="MF_03070">
    <property type="entry name" value="SCARA5"/>
    <property type="match status" value="1"/>
</dbReference>
<feature type="topological domain" description="Extracellular" evidence="9">
    <location>
        <begin position="83"/>
        <end position="499"/>
    </location>
</feature>
<evidence type="ECO:0000256" key="7">
    <source>
        <dbReference type="ARBA" id="ARBA00023170"/>
    </source>
</evidence>
<feature type="disulfide bond" evidence="10">
    <location>
        <begin position="436"/>
        <end position="497"/>
    </location>
</feature>
<dbReference type="FunFam" id="3.10.250.10:FF:000011">
    <property type="entry name" value="Scavenger receptor class A member 5"/>
    <property type="match status" value="1"/>
</dbReference>
<dbReference type="PROSITE" id="PS00420">
    <property type="entry name" value="SRCR_1"/>
    <property type="match status" value="1"/>
</dbReference>
<feature type="region of interest" description="Disordered" evidence="11">
    <location>
        <begin position="304"/>
        <end position="393"/>
    </location>
</feature>
<feature type="compositionally biased region" description="Basic and acidic residues" evidence="11">
    <location>
        <begin position="369"/>
        <end position="393"/>
    </location>
</feature>
<dbReference type="GO" id="GO:0006897">
    <property type="term" value="P:endocytosis"/>
    <property type="evidence" value="ECO:0007669"/>
    <property type="project" value="UniProtKB-UniRule"/>
</dbReference>
<dbReference type="GO" id="GO:0006879">
    <property type="term" value="P:intracellular iron ion homeostasis"/>
    <property type="evidence" value="ECO:0007669"/>
    <property type="project" value="UniProtKB-UniRule"/>
</dbReference>
<dbReference type="Gene3D" id="3.10.250.10">
    <property type="entry name" value="SRCR-like domain"/>
    <property type="match status" value="1"/>
</dbReference>
<feature type="topological domain" description="Cytoplasmic" evidence="9">
    <location>
        <begin position="1"/>
        <end position="61"/>
    </location>
</feature>
<evidence type="ECO:0000256" key="2">
    <source>
        <dbReference type="ARBA" id="ARBA00022692"/>
    </source>
</evidence>
<keyword evidence="9" id="KW-0410">Iron transport</keyword>
<evidence type="ECO:0000313" key="15">
    <source>
        <dbReference type="RefSeq" id="XP_012679430.2"/>
    </source>
</evidence>
<dbReference type="OrthoDB" id="536948at2759"/>
<comment type="similarity">
    <text evidence="9">Belongs to the SCARA5 family.</text>
</comment>
<keyword evidence="9" id="KW-1003">Cell membrane</keyword>
<keyword evidence="9" id="KW-0813">Transport</keyword>
<feature type="coiled-coil region" evidence="9">
    <location>
        <begin position="132"/>
        <end position="159"/>
    </location>
</feature>
<dbReference type="PANTHER" id="PTHR48071:SF24">
    <property type="entry name" value="DELETED IN MALIGNANT BRAIN TUMORS 1 PROTEIN-LIKE"/>
    <property type="match status" value="1"/>
</dbReference>
<comment type="function">
    <text evidence="9">Ferritin receptor that mediates non-transferrin-dependent delivery of iron. Mediates cellular uptake of ferritin-bound iron by stimulating ferritin endocytosis from the cell surface with consequent iron delivery within the cell. Delivery of iron to cells by ferritin is required for the development of specific cell types, suggesting the existence of cell type-specific mechanisms of iron traffic in organogenesis, which alternatively utilize transferrin or non-transferrin iron delivery pathways.</text>
</comment>
<dbReference type="Proteomes" id="UP000515152">
    <property type="component" value="Chromosome 15"/>
</dbReference>
<accession>A0A6P3VST4</accession>
<evidence type="ECO:0000256" key="1">
    <source>
        <dbReference type="ARBA" id="ARBA00004606"/>
    </source>
</evidence>
<evidence type="ECO:0000256" key="9">
    <source>
        <dbReference type="HAMAP-Rule" id="MF_03070"/>
    </source>
</evidence>
<proteinExistence type="inferred from homology"/>
<evidence type="ECO:0000256" key="10">
    <source>
        <dbReference type="PROSITE-ProRule" id="PRU00196"/>
    </source>
</evidence>
<dbReference type="PRINTS" id="PR00258">
    <property type="entry name" value="SPERACTRCPTR"/>
</dbReference>
<dbReference type="SMART" id="SM00202">
    <property type="entry name" value="SR"/>
    <property type="match status" value="1"/>
</dbReference>
<dbReference type="GO" id="GO:0034755">
    <property type="term" value="P:iron ion transmembrane transport"/>
    <property type="evidence" value="ECO:0007669"/>
    <property type="project" value="UniProtKB-UniRule"/>
</dbReference>
<keyword evidence="7 9" id="KW-0675">Receptor</keyword>
<evidence type="ECO:0000256" key="8">
    <source>
        <dbReference type="ARBA" id="ARBA00023180"/>
    </source>
</evidence>
<dbReference type="GO" id="GO:0070287">
    <property type="term" value="F:ferritin receptor activity"/>
    <property type="evidence" value="ECO:0007669"/>
    <property type="project" value="UniProtKB-UniRule"/>
</dbReference>
<evidence type="ECO:0000256" key="4">
    <source>
        <dbReference type="ARBA" id="ARBA00022989"/>
    </source>
</evidence>
<dbReference type="AlphaFoldDB" id="A0A6P3VST4"/>
<evidence type="ECO:0000256" key="11">
    <source>
        <dbReference type="SAM" id="MobiDB-lite"/>
    </source>
</evidence>
<protein>
    <recommendedName>
        <fullName evidence="9">Scavenger receptor class A member 5</fullName>
    </recommendedName>
</protein>
<keyword evidence="8" id="KW-0325">Glycoprotein</keyword>
<evidence type="ECO:0000259" key="13">
    <source>
        <dbReference type="PROSITE" id="PS50287"/>
    </source>
</evidence>
<dbReference type="Pfam" id="PF00530">
    <property type="entry name" value="SRCR"/>
    <property type="match status" value="1"/>
</dbReference>
<name>A0A6P3VST4_CLUHA</name>
<dbReference type="InterPro" id="IPR034726">
    <property type="entry name" value="SCARA5"/>
</dbReference>
<keyword evidence="4 9" id="KW-1133">Transmembrane helix</keyword>
<dbReference type="PROSITE" id="PS50287">
    <property type="entry name" value="SRCR_2"/>
    <property type="match status" value="1"/>
</dbReference>
<keyword evidence="2 9" id="KW-0812">Transmembrane</keyword>
<dbReference type="CTD" id="286133"/>
<dbReference type="InterPro" id="IPR001190">
    <property type="entry name" value="SRCR"/>
</dbReference>
<keyword evidence="9" id="KW-0175">Coiled coil</keyword>
<evidence type="ECO:0000256" key="5">
    <source>
        <dbReference type="ARBA" id="ARBA00023136"/>
    </source>
</evidence>
<evidence type="ECO:0000313" key="14">
    <source>
        <dbReference type="Proteomes" id="UP000515152"/>
    </source>
</evidence>
<feature type="domain" description="SRCR" evidence="13">
    <location>
        <begin position="398"/>
        <end position="498"/>
    </location>
</feature>
<comment type="subcellular location">
    <subcellularLocation>
        <location evidence="9">Cell membrane</location>
        <topology evidence="9">Single-pass type II membrane protein</topology>
    </subcellularLocation>
    <subcellularLocation>
        <location evidence="1">Membrane</location>
        <topology evidence="1">Single-pass type II membrane protein</topology>
    </subcellularLocation>
</comment>
<keyword evidence="5 9" id="KW-0472">Membrane</keyword>
<feature type="transmembrane region" description="Helical" evidence="12">
    <location>
        <begin position="61"/>
        <end position="81"/>
    </location>
</feature>
<sequence>MENKAMYLSTYQDRDNGSFYEEAYDGHNLSKLNLCEESCSSKRRKGDSCCGHLNSLSAIKYAIVSLYILVLLSILGLCIAVSRSQVSSEKQEALMENMTRLGDRSRDLQESLGQLSSQSDLLENIWKLENLFQNHTEALQQLNLVLRGLEQDVRGLQDHSLQMDDSVEHLGHRLEGLGSSGPRNGSSSLDVQLAHATSSLQAQDTLLRETSLRVDRLRERVEDVGWMVGAVNHTFSGEVSVHRAKIHDLQVQISNVTHDTLTMKVMQEHLEEQLRNEIEILNVITEDLRLKDWEQSVALKNLTYIEGPPGPKGEKGDDGTLGPVGPPGLSGLRGVAGEKGIQGLRGLKGASGLDGVDGQKGETGPEGPKGQRGERGPKGDKGERGDRGGEKTVEPTLVRLVNGSDSHEGRVEVFHEGRWGTVCDDVWDKKDGDVVCRMMGFRGAKEIHKTGRFGQGSGLIWMDDVACVGTEDTIHQCKFSGWGRTNCGHVEDAGVTCNT</sequence>
<evidence type="ECO:0000256" key="3">
    <source>
        <dbReference type="ARBA" id="ARBA00022968"/>
    </source>
</evidence>
<keyword evidence="14" id="KW-1185">Reference proteome</keyword>
<gene>
    <name evidence="15" type="primary">scara5</name>
    <name evidence="9" type="synonym">SCARA5</name>
</gene>
<keyword evidence="9" id="KW-0406">Ion transport</keyword>
<evidence type="ECO:0000256" key="12">
    <source>
        <dbReference type="SAM" id="Phobius"/>
    </source>
</evidence>
<organism evidence="14 15">
    <name type="scientific">Clupea harengus</name>
    <name type="common">Atlantic herring</name>
    <dbReference type="NCBI Taxonomy" id="7950"/>
    <lineage>
        <taxon>Eukaryota</taxon>
        <taxon>Metazoa</taxon>
        <taxon>Chordata</taxon>
        <taxon>Craniata</taxon>
        <taxon>Vertebrata</taxon>
        <taxon>Euteleostomi</taxon>
        <taxon>Actinopterygii</taxon>
        <taxon>Neopterygii</taxon>
        <taxon>Teleostei</taxon>
        <taxon>Clupei</taxon>
        <taxon>Clupeiformes</taxon>
        <taxon>Clupeoidei</taxon>
        <taxon>Clupeidae</taxon>
        <taxon>Clupea</taxon>
    </lineage>
</organism>
<dbReference type="InterPro" id="IPR008160">
    <property type="entry name" value="Collagen"/>
</dbReference>
<evidence type="ECO:0000256" key="6">
    <source>
        <dbReference type="ARBA" id="ARBA00023157"/>
    </source>
</evidence>
<keyword evidence="3 9" id="KW-0735">Signal-anchor</keyword>
<dbReference type="GO" id="GO:0031638">
    <property type="term" value="P:zymogen activation"/>
    <property type="evidence" value="ECO:0007669"/>
    <property type="project" value="TreeGrafter"/>
</dbReference>
<dbReference type="PANTHER" id="PTHR48071">
    <property type="entry name" value="SRCR DOMAIN-CONTAINING PROTEIN"/>
    <property type="match status" value="1"/>
</dbReference>
<feature type="disulfide bond" evidence="10">
    <location>
        <begin position="467"/>
        <end position="477"/>
    </location>
</feature>
<keyword evidence="6 10" id="KW-1015">Disulfide bond</keyword>
<dbReference type="GO" id="GO:0005886">
    <property type="term" value="C:plasma membrane"/>
    <property type="evidence" value="ECO:0007669"/>
    <property type="project" value="UniProtKB-SubCell"/>
</dbReference>
<dbReference type="Pfam" id="PF01391">
    <property type="entry name" value="Collagen"/>
    <property type="match status" value="1"/>
</dbReference>
<dbReference type="SUPFAM" id="SSF56487">
    <property type="entry name" value="SRCR-like"/>
    <property type="match status" value="1"/>
</dbReference>
<feature type="compositionally biased region" description="Low complexity" evidence="11">
    <location>
        <begin position="320"/>
        <end position="333"/>
    </location>
</feature>
<dbReference type="GO" id="GO:0004252">
    <property type="term" value="F:serine-type endopeptidase activity"/>
    <property type="evidence" value="ECO:0007669"/>
    <property type="project" value="TreeGrafter"/>
</dbReference>
<feature type="disulfide bond" evidence="10">
    <location>
        <begin position="423"/>
        <end position="487"/>
    </location>
</feature>
<dbReference type="RefSeq" id="XP_012679430.2">
    <property type="nucleotide sequence ID" value="XM_012823976.3"/>
</dbReference>
<reference evidence="15" key="1">
    <citation type="submission" date="2025-08" db="UniProtKB">
        <authorList>
            <consortium name="RefSeq"/>
        </authorList>
    </citation>
    <scope>IDENTIFICATION</scope>
</reference>
<comment type="subunit">
    <text evidence="9">Homotrimer.</text>
</comment>
<keyword evidence="9" id="KW-0408">Iron</keyword>
<dbReference type="GeneID" id="105897098"/>